<sequence length="108" mass="11675">MKCSNSNPTTATVNKRRSFRGWLKRVTVPNGVANRKVGSDTTPKGGVFGIPLEMSIKYAKTTVGYVDDDDIKHTKAGAIPIVVAKCGSYLKKNGFVWRSKASVVSLVT</sequence>
<dbReference type="EMBL" id="LN734014">
    <property type="protein sequence ID" value="CEP19144.1"/>
    <property type="molecule type" value="Genomic_DNA"/>
</dbReference>
<keyword evidence="2" id="KW-1185">Reference proteome</keyword>
<proteinExistence type="predicted"/>
<dbReference type="AlphaFoldDB" id="A0A0B7NVU1"/>
<dbReference type="OrthoDB" id="3196451at2759"/>
<protein>
    <submittedName>
        <fullName evidence="1">Uncharacterized protein</fullName>
    </submittedName>
</protein>
<gene>
    <name evidence="1" type="primary">PARPA_13456.1 scaffold 46870</name>
</gene>
<evidence type="ECO:0000313" key="1">
    <source>
        <dbReference type="EMBL" id="CEP19144.1"/>
    </source>
</evidence>
<reference evidence="1 2" key="1">
    <citation type="submission" date="2014-09" db="EMBL/GenBank/DDBJ databases">
        <authorList>
            <person name="Ellenberger Sabrina"/>
        </authorList>
    </citation>
    <scope>NUCLEOTIDE SEQUENCE [LARGE SCALE GENOMIC DNA]</scope>
    <source>
        <strain evidence="1 2">CBS 412.66</strain>
    </source>
</reference>
<accession>A0A0B7NVU1</accession>
<dbReference type="STRING" id="35722.A0A0B7NVU1"/>
<evidence type="ECO:0000313" key="2">
    <source>
        <dbReference type="Proteomes" id="UP000054107"/>
    </source>
</evidence>
<organism evidence="1 2">
    <name type="scientific">Parasitella parasitica</name>
    <dbReference type="NCBI Taxonomy" id="35722"/>
    <lineage>
        <taxon>Eukaryota</taxon>
        <taxon>Fungi</taxon>
        <taxon>Fungi incertae sedis</taxon>
        <taxon>Mucoromycota</taxon>
        <taxon>Mucoromycotina</taxon>
        <taxon>Mucoromycetes</taxon>
        <taxon>Mucorales</taxon>
        <taxon>Mucorineae</taxon>
        <taxon>Mucoraceae</taxon>
        <taxon>Parasitella</taxon>
    </lineage>
</organism>
<dbReference type="Proteomes" id="UP000054107">
    <property type="component" value="Unassembled WGS sequence"/>
</dbReference>
<name>A0A0B7NVU1_9FUNG</name>